<keyword evidence="2" id="KW-1185">Reference proteome</keyword>
<protein>
    <submittedName>
        <fullName evidence="1">Uncharacterized protein</fullName>
    </submittedName>
</protein>
<evidence type="ECO:0000313" key="1">
    <source>
        <dbReference type="EMBL" id="GBM66710.1"/>
    </source>
</evidence>
<evidence type="ECO:0000313" key="2">
    <source>
        <dbReference type="Proteomes" id="UP000499080"/>
    </source>
</evidence>
<accession>A0A4Y2HN96</accession>
<proteinExistence type="predicted"/>
<gene>
    <name evidence="1" type="ORF">AVEN_275752_1</name>
</gene>
<dbReference type="Proteomes" id="UP000499080">
    <property type="component" value="Unassembled WGS sequence"/>
</dbReference>
<dbReference type="EMBL" id="BGPR01002040">
    <property type="protein sequence ID" value="GBM66710.1"/>
    <property type="molecule type" value="Genomic_DNA"/>
</dbReference>
<organism evidence="1 2">
    <name type="scientific">Araneus ventricosus</name>
    <name type="common">Orbweaver spider</name>
    <name type="synonym">Epeira ventricosa</name>
    <dbReference type="NCBI Taxonomy" id="182803"/>
    <lineage>
        <taxon>Eukaryota</taxon>
        <taxon>Metazoa</taxon>
        <taxon>Ecdysozoa</taxon>
        <taxon>Arthropoda</taxon>
        <taxon>Chelicerata</taxon>
        <taxon>Arachnida</taxon>
        <taxon>Araneae</taxon>
        <taxon>Araneomorphae</taxon>
        <taxon>Entelegynae</taxon>
        <taxon>Araneoidea</taxon>
        <taxon>Araneidae</taxon>
        <taxon>Araneus</taxon>
    </lineage>
</organism>
<comment type="caution">
    <text evidence="1">The sequence shown here is derived from an EMBL/GenBank/DDBJ whole genome shotgun (WGS) entry which is preliminary data.</text>
</comment>
<sequence length="195" mass="22187">MNLSPSRVCRRGLVVSAPPFNVPAYRIAVSNTRQDELEVSSHSISYKVSLPYQEVWRIPLDILQGPLPVLLQITQYLSPQVQAQVKLPAVRNIALVAQETFAVRTTRSFVLIARESLTVRMAHSFVLIARETFAVRMARSFVLISRETFAVRAARNFVLFVRESFLCGLLKKPLLWLLVKQYLDPHGEEKVVLTR</sequence>
<dbReference type="AlphaFoldDB" id="A0A4Y2HN96"/>
<reference evidence="1 2" key="1">
    <citation type="journal article" date="2019" name="Sci. Rep.">
        <title>Orb-weaving spider Araneus ventricosus genome elucidates the spidroin gene catalogue.</title>
        <authorList>
            <person name="Kono N."/>
            <person name="Nakamura H."/>
            <person name="Ohtoshi R."/>
            <person name="Moran D.A.P."/>
            <person name="Shinohara A."/>
            <person name="Yoshida Y."/>
            <person name="Fujiwara M."/>
            <person name="Mori M."/>
            <person name="Tomita M."/>
            <person name="Arakawa K."/>
        </authorList>
    </citation>
    <scope>NUCLEOTIDE SEQUENCE [LARGE SCALE GENOMIC DNA]</scope>
</reference>
<name>A0A4Y2HN96_ARAVE</name>